<comment type="cofactor">
    <cofactor evidence="1">
        <name>pyridoxal 5'-phosphate</name>
        <dbReference type="ChEBI" id="CHEBI:597326"/>
    </cofactor>
</comment>
<dbReference type="STRING" id="870908.SAMN04488044_1372"/>
<dbReference type="Pfam" id="PF00155">
    <property type="entry name" value="Aminotran_1_2"/>
    <property type="match status" value="1"/>
</dbReference>
<feature type="domain" description="Aminotransferase class I/classII large" evidence="4">
    <location>
        <begin position="30"/>
        <end position="366"/>
    </location>
</feature>
<gene>
    <name evidence="5" type="ORF">SAMN04488044_1372</name>
</gene>
<reference evidence="6" key="1">
    <citation type="submission" date="2016-11" db="EMBL/GenBank/DDBJ databases">
        <authorList>
            <person name="Varghese N."/>
            <person name="Submissions S."/>
        </authorList>
    </citation>
    <scope>NUCLEOTIDE SEQUENCE [LARGE SCALE GENOMIC DNA]</scope>
    <source>
        <strain evidence="6">DSM 28223</strain>
    </source>
</reference>
<keyword evidence="3" id="KW-0663">Pyridoxal phosphate</keyword>
<dbReference type="PANTHER" id="PTHR13693:SF100">
    <property type="entry name" value="8-AMINO-7-OXONONANOATE SYNTHASE"/>
    <property type="match status" value="1"/>
</dbReference>
<dbReference type="SUPFAM" id="SSF53383">
    <property type="entry name" value="PLP-dependent transferases"/>
    <property type="match status" value="1"/>
</dbReference>
<dbReference type="GO" id="GO:0008710">
    <property type="term" value="F:8-amino-7-oxononanoate synthase activity"/>
    <property type="evidence" value="ECO:0007669"/>
    <property type="project" value="TreeGrafter"/>
</dbReference>
<dbReference type="InterPro" id="IPR015422">
    <property type="entry name" value="PyrdxlP-dep_Trfase_small"/>
</dbReference>
<dbReference type="OrthoDB" id="9807157at2"/>
<name>A0A1M5MZG5_9RHOB</name>
<evidence type="ECO:0000256" key="2">
    <source>
        <dbReference type="ARBA" id="ARBA00022679"/>
    </source>
</evidence>
<dbReference type="RefSeq" id="WP_072791950.1">
    <property type="nucleotide sequence ID" value="NZ_FQWM01000002.1"/>
</dbReference>
<dbReference type="InterPro" id="IPR015424">
    <property type="entry name" value="PyrdxlP-dep_Trfase"/>
</dbReference>
<dbReference type="InterPro" id="IPR050087">
    <property type="entry name" value="AON_synthase_class-II"/>
</dbReference>
<dbReference type="InterPro" id="IPR004839">
    <property type="entry name" value="Aminotransferase_I/II_large"/>
</dbReference>
<evidence type="ECO:0000313" key="6">
    <source>
        <dbReference type="Proteomes" id="UP000184211"/>
    </source>
</evidence>
<evidence type="ECO:0000313" key="5">
    <source>
        <dbReference type="EMBL" id="SHG82329.1"/>
    </source>
</evidence>
<keyword evidence="6" id="KW-1185">Reference proteome</keyword>
<dbReference type="AlphaFoldDB" id="A0A1M5MZG5"/>
<proteinExistence type="predicted"/>
<dbReference type="EMBL" id="FQWM01000002">
    <property type="protein sequence ID" value="SHG82329.1"/>
    <property type="molecule type" value="Genomic_DNA"/>
</dbReference>
<evidence type="ECO:0000259" key="4">
    <source>
        <dbReference type="Pfam" id="PF00155"/>
    </source>
</evidence>
<keyword evidence="2" id="KW-0808">Transferase</keyword>
<dbReference type="InterPro" id="IPR015421">
    <property type="entry name" value="PyrdxlP-dep_Trfase_major"/>
</dbReference>
<dbReference type="Proteomes" id="UP000184211">
    <property type="component" value="Unassembled WGS sequence"/>
</dbReference>
<accession>A0A1M5MZG5</accession>
<dbReference type="Gene3D" id="3.40.640.10">
    <property type="entry name" value="Type I PLP-dependent aspartate aminotransferase-like (Major domain)"/>
    <property type="match status" value="1"/>
</dbReference>
<sequence length="379" mass="40504">MTAFPRHEGALDQLRKRSRYRSLMPRAGHDFASNDYLGLAGSDLLRKAAQDALSRGVPVGAGGSRLLRGNADEHALLESEAAALFGTERALFMGGGFQANTAIFSTLPGHEDIVLYDELIHASAHDGMHLGRAIRANFKHNNVAEAERVILSLRDAGHTGRIWIAIETVYSMDGDLAPIADFVALADKHDAVLVADEAHATGLHGSGGLGLMHDYAHKPNILTLHTCGKGLGVSGALICGHAALIETLINKARAFIYATAPSPLNAALVRAALRSLAETPDLQHRAQETVAHAHKEAARLCGLTGFQSQIIPVIIGDDARTMEIAAALQAKGFDIRGIRPPTVPRGTSRLRVSITTNVTKETITQMFTDLAKLLERADV</sequence>
<evidence type="ECO:0000256" key="3">
    <source>
        <dbReference type="ARBA" id="ARBA00022898"/>
    </source>
</evidence>
<dbReference type="GO" id="GO:0009102">
    <property type="term" value="P:biotin biosynthetic process"/>
    <property type="evidence" value="ECO:0007669"/>
    <property type="project" value="TreeGrafter"/>
</dbReference>
<evidence type="ECO:0000256" key="1">
    <source>
        <dbReference type="ARBA" id="ARBA00001933"/>
    </source>
</evidence>
<dbReference type="GO" id="GO:0030170">
    <property type="term" value="F:pyridoxal phosphate binding"/>
    <property type="evidence" value="ECO:0007669"/>
    <property type="project" value="InterPro"/>
</dbReference>
<dbReference type="Gene3D" id="3.90.1150.10">
    <property type="entry name" value="Aspartate Aminotransferase, domain 1"/>
    <property type="match status" value="1"/>
</dbReference>
<protein>
    <submittedName>
        <fullName evidence="5">8-amino-7-oxononanoate synthase</fullName>
    </submittedName>
</protein>
<organism evidence="5 6">
    <name type="scientific">Cognatishimia maritima</name>
    <dbReference type="NCBI Taxonomy" id="870908"/>
    <lineage>
        <taxon>Bacteria</taxon>
        <taxon>Pseudomonadati</taxon>
        <taxon>Pseudomonadota</taxon>
        <taxon>Alphaproteobacteria</taxon>
        <taxon>Rhodobacterales</taxon>
        <taxon>Paracoccaceae</taxon>
        <taxon>Cognatishimia</taxon>
    </lineage>
</organism>
<dbReference type="PANTHER" id="PTHR13693">
    <property type="entry name" value="CLASS II AMINOTRANSFERASE/8-AMINO-7-OXONONANOATE SYNTHASE"/>
    <property type="match status" value="1"/>
</dbReference>